<dbReference type="RefSeq" id="WP_044147024.1">
    <property type="nucleotide sequence ID" value="NZ_JTHE03000074.1"/>
</dbReference>
<reference evidence="1 2" key="1">
    <citation type="journal article" date="2015" name="Genome Announc.">
        <title>Draft Genome Sequence of Filamentous Marine Cyanobacterium Lyngbya confervoides Strain BDU141951.</title>
        <authorList>
            <person name="Chandrababunaidu M.M."/>
            <person name="Sen D."/>
            <person name="Tripathy S."/>
        </authorList>
    </citation>
    <scope>NUCLEOTIDE SEQUENCE [LARGE SCALE GENOMIC DNA]</scope>
    <source>
        <strain evidence="1 2">BDU141951</strain>
    </source>
</reference>
<comment type="caution">
    <text evidence="1">The sequence shown here is derived from an EMBL/GenBank/DDBJ whole genome shotgun (WGS) entry which is preliminary data.</text>
</comment>
<organism evidence="1 2">
    <name type="scientific">Lyngbya confervoides BDU141951</name>
    <dbReference type="NCBI Taxonomy" id="1574623"/>
    <lineage>
        <taxon>Bacteria</taxon>
        <taxon>Bacillati</taxon>
        <taxon>Cyanobacteriota</taxon>
        <taxon>Cyanophyceae</taxon>
        <taxon>Oscillatoriophycideae</taxon>
        <taxon>Oscillatoriales</taxon>
        <taxon>Microcoleaceae</taxon>
        <taxon>Lyngbya</taxon>
    </lineage>
</organism>
<dbReference type="Gene3D" id="2.150.10.10">
    <property type="entry name" value="Serralysin-like metalloprotease, C-terminal"/>
    <property type="match status" value="1"/>
</dbReference>
<sequence length="384" mass="41836">MSKIDIFLEEILSEVIEAISPENIQDYSTLYETVSEYLDQTGGQPFGSIENDLIKGFVSGRGDGIAEFIYGSAGNDIIYGMGGDDQLYGDLRIGQSIPDENFDIGLEVGDDIIFGDDGDLDGDLFDSDIGPVSTDDDDDLFGGLGNDWLFGEAGHDRLFGGPENGDYQRIYSQHGTKVSDRDHLFGGVGNDFLIGGYDDDYLEGGVGDDELTGSSRRGGQHSWDGIDILWGDTEGGNGSQGRDTFFLGRNRELYYDDHVPVSQGLLQAAIIMDFNAQYDTIVLPEPGQLAVQRYLEQRGQMPGSHVSAWYMEQQNVALSDIYDPMKLPSVFERLGSNPRGTGIYYADNFSAGSGSSYNPELIGFIADATGFTLPAESTESVQYV</sequence>
<name>A0ABD4T4F4_9CYAN</name>
<dbReference type="Proteomes" id="UP000031561">
    <property type="component" value="Unassembled WGS sequence"/>
</dbReference>
<dbReference type="Pfam" id="PF00353">
    <property type="entry name" value="HemolysinCabind"/>
    <property type="match status" value="3"/>
</dbReference>
<gene>
    <name evidence="1" type="ORF">QQ91_0012850</name>
</gene>
<keyword evidence="2" id="KW-1185">Reference proteome</keyword>
<dbReference type="EMBL" id="JTHE03000074">
    <property type="protein sequence ID" value="MCM1983706.1"/>
    <property type="molecule type" value="Genomic_DNA"/>
</dbReference>
<accession>A0ABD4T4F4</accession>
<dbReference type="InterPro" id="IPR001343">
    <property type="entry name" value="Hemolysn_Ca-bd"/>
</dbReference>
<evidence type="ECO:0000313" key="2">
    <source>
        <dbReference type="Proteomes" id="UP000031561"/>
    </source>
</evidence>
<protein>
    <recommendedName>
        <fullName evidence="3">Calcium-binding protein</fullName>
    </recommendedName>
</protein>
<dbReference type="InterPro" id="IPR011049">
    <property type="entry name" value="Serralysin-like_metalloprot_C"/>
</dbReference>
<dbReference type="SUPFAM" id="SSF51120">
    <property type="entry name" value="beta-Roll"/>
    <property type="match status" value="1"/>
</dbReference>
<keyword evidence="1" id="KW-0614">Plasmid</keyword>
<geneLocation type="plasmid" evidence="1">
    <name>unnamed11</name>
</geneLocation>
<evidence type="ECO:0008006" key="3">
    <source>
        <dbReference type="Google" id="ProtNLM"/>
    </source>
</evidence>
<dbReference type="AlphaFoldDB" id="A0ABD4T4F4"/>
<evidence type="ECO:0000313" key="1">
    <source>
        <dbReference type="EMBL" id="MCM1983706.1"/>
    </source>
</evidence>
<proteinExistence type="predicted"/>
<dbReference type="PRINTS" id="PR00313">
    <property type="entry name" value="CABNDNGRPT"/>
</dbReference>